<reference evidence="7" key="2">
    <citation type="submission" date="2018-05" db="EMBL/GenBank/DDBJ databases">
        <title>OgluRS3 (Oryza glumaepatula Reference Sequence Version 3).</title>
        <authorList>
            <person name="Zhang J."/>
            <person name="Kudrna D."/>
            <person name="Lee S."/>
            <person name="Talag J."/>
            <person name="Welchert J."/>
            <person name="Wing R.A."/>
        </authorList>
    </citation>
    <scope>NUCLEOTIDE SEQUENCE [LARGE SCALE GENOMIC DNA]</scope>
</reference>
<comment type="subunit">
    <text evidence="3">P1 and P2 exist as dimers at the large ribosomal subunit.</text>
</comment>
<dbReference type="PANTHER" id="PTHR21141">
    <property type="entry name" value="60S ACIDIC RIBOSOMAL PROTEIN FAMILY MEMBER"/>
    <property type="match status" value="1"/>
</dbReference>
<evidence type="ECO:0000256" key="1">
    <source>
        <dbReference type="ARBA" id="ARBA00003362"/>
    </source>
</evidence>
<dbReference type="GO" id="GO:0022625">
    <property type="term" value="C:cytosolic large ribosomal subunit"/>
    <property type="evidence" value="ECO:0007669"/>
    <property type="project" value="InterPro"/>
</dbReference>
<feature type="compositionally biased region" description="Acidic residues" evidence="6">
    <location>
        <begin position="154"/>
        <end position="174"/>
    </location>
</feature>
<protein>
    <submittedName>
        <fullName evidence="7">Uncharacterized protein</fullName>
    </submittedName>
</protein>
<keyword evidence="4" id="KW-0689">Ribosomal protein</keyword>
<proteinExistence type="inferred from homology"/>
<dbReference type="PANTHER" id="PTHR21141:SF38">
    <property type="entry name" value="OS08G0250300 PROTEIN"/>
    <property type="match status" value="1"/>
</dbReference>
<evidence type="ECO:0000256" key="4">
    <source>
        <dbReference type="ARBA" id="ARBA00022980"/>
    </source>
</evidence>
<dbReference type="GO" id="GO:0002182">
    <property type="term" value="P:cytoplasmic translational elongation"/>
    <property type="evidence" value="ECO:0007669"/>
    <property type="project" value="InterPro"/>
</dbReference>
<dbReference type="Gramene" id="OGLUM08G08440.1">
    <property type="protein sequence ID" value="OGLUM08G08440.1"/>
    <property type="gene ID" value="OGLUM08G08440"/>
</dbReference>
<dbReference type="CDD" id="cd05833">
    <property type="entry name" value="Ribosomal_P2"/>
    <property type="match status" value="1"/>
</dbReference>
<dbReference type="InterPro" id="IPR044076">
    <property type="entry name" value="Ribosomal_P2"/>
</dbReference>
<keyword evidence="8" id="KW-1185">Reference proteome</keyword>
<dbReference type="GO" id="GO:0044877">
    <property type="term" value="F:protein-containing complex binding"/>
    <property type="evidence" value="ECO:0007669"/>
    <property type="project" value="UniProtKB-ARBA"/>
</dbReference>
<dbReference type="eggNOG" id="KOG3449">
    <property type="taxonomic scope" value="Eukaryota"/>
</dbReference>
<dbReference type="Gene3D" id="1.10.10.1410">
    <property type="match status" value="1"/>
</dbReference>
<dbReference type="FunFam" id="1.10.10.1410:FF:000002">
    <property type="entry name" value="60S acidic ribosomal protein P2"/>
    <property type="match status" value="1"/>
</dbReference>
<dbReference type="Pfam" id="PF00428">
    <property type="entry name" value="Ribosomal_60s"/>
    <property type="match status" value="1"/>
</dbReference>
<comment type="similarity">
    <text evidence="2">Belongs to the eukaryotic ribosomal protein P1/P2 family.</text>
</comment>
<dbReference type="HAMAP" id="MF_01478">
    <property type="entry name" value="Ribosomal_L12_arch"/>
    <property type="match status" value="1"/>
</dbReference>
<evidence type="ECO:0000256" key="5">
    <source>
        <dbReference type="ARBA" id="ARBA00023274"/>
    </source>
</evidence>
<accession>A0A0E0ASW2</accession>
<dbReference type="AlphaFoldDB" id="A0A0E0ASW2"/>
<dbReference type="GO" id="GO:0003735">
    <property type="term" value="F:structural constituent of ribosome"/>
    <property type="evidence" value="ECO:0007669"/>
    <property type="project" value="InterPro"/>
</dbReference>
<sequence length="180" mass="19112">MAELKLDDQDASSCVAMPGKRRSPALYPSIDLPALANSKSQVRFSTDFLIVVDFEFHRIEITITMRFVSAYLMAYIGGNESPSKDDVRAILGSVGADVDEAKLDLLFEEIAGKDIPELIAAGRERLALAAPCGGVAAAAAGGQAVAAGGAAAAAEEEAEEEEEKKKEEEEDDDGLFNLFD</sequence>
<keyword evidence="5" id="KW-0687">Ribonucleoprotein</keyword>
<evidence type="ECO:0000313" key="8">
    <source>
        <dbReference type="Proteomes" id="UP000026961"/>
    </source>
</evidence>
<dbReference type="EnsemblPlants" id="OGLUM08G08440.1">
    <property type="protein sequence ID" value="OGLUM08G08440.1"/>
    <property type="gene ID" value="OGLUM08G08440"/>
</dbReference>
<organism evidence="7">
    <name type="scientific">Oryza glumipatula</name>
    <dbReference type="NCBI Taxonomy" id="40148"/>
    <lineage>
        <taxon>Eukaryota</taxon>
        <taxon>Viridiplantae</taxon>
        <taxon>Streptophyta</taxon>
        <taxon>Embryophyta</taxon>
        <taxon>Tracheophyta</taxon>
        <taxon>Spermatophyta</taxon>
        <taxon>Magnoliopsida</taxon>
        <taxon>Liliopsida</taxon>
        <taxon>Poales</taxon>
        <taxon>Poaceae</taxon>
        <taxon>BOP clade</taxon>
        <taxon>Oryzoideae</taxon>
        <taxon>Oryzeae</taxon>
        <taxon>Oryzinae</taxon>
        <taxon>Oryza</taxon>
    </lineage>
</organism>
<dbReference type="Proteomes" id="UP000026961">
    <property type="component" value="Chromosome 8"/>
</dbReference>
<dbReference type="HOGENOM" id="CLU_114656_0_2_1"/>
<feature type="region of interest" description="Disordered" evidence="6">
    <location>
        <begin position="149"/>
        <end position="180"/>
    </location>
</feature>
<evidence type="ECO:0000256" key="2">
    <source>
        <dbReference type="ARBA" id="ARBA00005436"/>
    </source>
</evidence>
<reference evidence="7" key="1">
    <citation type="submission" date="2015-04" db="UniProtKB">
        <authorList>
            <consortium name="EnsemblPlants"/>
        </authorList>
    </citation>
    <scope>IDENTIFICATION</scope>
</reference>
<evidence type="ECO:0000256" key="3">
    <source>
        <dbReference type="ARBA" id="ARBA00011266"/>
    </source>
</evidence>
<name>A0A0E0ASW2_9ORYZ</name>
<comment type="function">
    <text evidence="1">Plays an important role in the elongation step of protein synthesis.</text>
</comment>
<dbReference type="STRING" id="40148.A0A0E0ASW2"/>
<dbReference type="InterPro" id="IPR027534">
    <property type="entry name" value="Ribosomal_P1/P2"/>
</dbReference>
<evidence type="ECO:0000313" key="7">
    <source>
        <dbReference type="EnsemblPlants" id="OGLUM08G08440.1"/>
    </source>
</evidence>
<evidence type="ECO:0000256" key="6">
    <source>
        <dbReference type="SAM" id="MobiDB-lite"/>
    </source>
</evidence>
<dbReference type="InterPro" id="IPR038716">
    <property type="entry name" value="P1/P2_N_sf"/>
</dbReference>